<dbReference type="InterPro" id="IPR011079">
    <property type="entry name" value="Ala_racemase_C"/>
</dbReference>
<evidence type="ECO:0000256" key="5">
    <source>
        <dbReference type="HAMAP-Rule" id="MF_01201"/>
    </source>
</evidence>
<sequence length="386" mass="43661">MFEHYRPYYAEINLDNFRHNFREVKRLAAGKKIIGVIKADGYGHGAVELARVLEEENVDYFAVAVITEAIELRKSGFKKPILILGYTPETFAKEIVEYDITQGVFTYELAEAISKEAQRQNKTARIHIKLDTGMGRVGFLPYEDSVKRIRDISKLKNICMEGIFTHFAASDEKDKSFSYFQMERFTKMIDILAGEGIEFEIKHMANSAAIIDLKDSYFDAVRPGIMLYGYYPSDEVNRDIISLKPVMSLKARIVHIKEVPENTPISYGRKFYTRRMSKIATLPFGYADGYTRLLYGKSHVIVNGRLAPIVGRICMDQCMADVTECGDVNVGDEIIVMGSQNGVSITADDIAANLGTINYEVLCTVSKRVPRVFVENGEIVKVKNYI</sequence>
<dbReference type="GO" id="GO:0030170">
    <property type="term" value="F:pyridoxal phosphate binding"/>
    <property type="evidence" value="ECO:0007669"/>
    <property type="project" value="UniProtKB-UniRule"/>
</dbReference>
<dbReference type="Gene3D" id="2.40.37.10">
    <property type="entry name" value="Lyase, Ornithine Decarboxylase, Chain A, domain 1"/>
    <property type="match status" value="1"/>
</dbReference>
<evidence type="ECO:0000313" key="10">
    <source>
        <dbReference type="Proteomes" id="UP000295325"/>
    </source>
</evidence>
<keyword evidence="10" id="KW-1185">Reference proteome</keyword>
<protein>
    <recommendedName>
        <fullName evidence="5">Alanine racemase</fullName>
        <ecNumber evidence="5">5.1.1.1</ecNumber>
    </recommendedName>
</protein>
<dbReference type="Gene3D" id="3.20.20.10">
    <property type="entry name" value="Alanine racemase"/>
    <property type="match status" value="1"/>
</dbReference>
<dbReference type="PANTHER" id="PTHR30511">
    <property type="entry name" value="ALANINE RACEMASE"/>
    <property type="match status" value="1"/>
</dbReference>
<evidence type="ECO:0000256" key="1">
    <source>
        <dbReference type="ARBA" id="ARBA00000316"/>
    </source>
</evidence>
<dbReference type="InterPro" id="IPR009006">
    <property type="entry name" value="Ala_racemase/Decarboxylase_C"/>
</dbReference>
<keyword evidence="3 5" id="KW-0663">Pyridoxal phosphate</keyword>
<dbReference type="UniPathway" id="UPA00042">
    <property type="reaction ID" value="UER00497"/>
</dbReference>
<dbReference type="InterPro" id="IPR000821">
    <property type="entry name" value="Ala_racemase"/>
</dbReference>
<dbReference type="InterPro" id="IPR001608">
    <property type="entry name" value="Ala_racemase_N"/>
</dbReference>
<feature type="active site" description="Proton acceptor; specific for L-alanine" evidence="5">
    <location>
        <position position="267"/>
    </location>
</feature>
<feature type="binding site" evidence="5 7">
    <location>
        <position position="315"/>
    </location>
    <ligand>
        <name>substrate</name>
    </ligand>
</feature>
<dbReference type="NCBIfam" id="TIGR00492">
    <property type="entry name" value="alr"/>
    <property type="match status" value="1"/>
</dbReference>
<accession>A0A4R7KXF9</accession>
<name>A0A4R7KXF9_9CLOT</name>
<dbReference type="Pfam" id="PF01168">
    <property type="entry name" value="Ala_racemase_N"/>
    <property type="match status" value="1"/>
</dbReference>
<evidence type="ECO:0000256" key="7">
    <source>
        <dbReference type="PIRSR" id="PIRSR600821-52"/>
    </source>
</evidence>
<gene>
    <name evidence="9" type="ORF">EDD71_101127</name>
</gene>
<dbReference type="SUPFAM" id="SSF50621">
    <property type="entry name" value="Alanine racemase C-terminal domain-like"/>
    <property type="match status" value="1"/>
</dbReference>
<feature type="domain" description="Alanine racemase C-terminal" evidence="8">
    <location>
        <begin position="246"/>
        <end position="374"/>
    </location>
</feature>
<evidence type="ECO:0000256" key="4">
    <source>
        <dbReference type="ARBA" id="ARBA00023235"/>
    </source>
</evidence>
<dbReference type="PROSITE" id="PS00395">
    <property type="entry name" value="ALANINE_RACEMASE"/>
    <property type="match status" value="1"/>
</dbReference>
<dbReference type="InterPro" id="IPR029066">
    <property type="entry name" value="PLP-binding_barrel"/>
</dbReference>
<dbReference type="Proteomes" id="UP000295325">
    <property type="component" value="Unassembled WGS sequence"/>
</dbReference>
<dbReference type="RefSeq" id="WP_133626817.1">
    <property type="nucleotide sequence ID" value="NZ_SOAZ01000001.1"/>
</dbReference>
<keyword evidence="4 5" id="KW-0413">Isomerase</keyword>
<evidence type="ECO:0000256" key="6">
    <source>
        <dbReference type="PIRSR" id="PIRSR600821-50"/>
    </source>
</evidence>
<feature type="active site" description="Proton acceptor; specific for D-alanine" evidence="5">
    <location>
        <position position="38"/>
    </location>
</feature>
<evidence type="ECO:0000259" key="8">
    <source>
        <dbReference type="SMART" id="SM01005"/>
    </source>
</evidence>
<dbReference type="PRINTS" id="PR00992">
    <property type="entry name" value="ALARACEMASE"/>
</dbReference>
<dbReference type="FunFam" id="3.20.20.10:FF:000002">
    <property type="entry name" value="Alanine racemase"/>
    <property type="match status" value="1"/>
</dbReference>
<evidence type="ECO:0000256" key="3">
    <source>
        <dbReference type="ARBA" id="ARBA00022898"/>
    </source>
</evidence>
<feature type="binding site" evidence="5 7">
    <location>
        <position position="136"/>
    </location>
    <ligand>
        <name>substrate</name>
    </ligand>
</feature>
<dbReference type="InterPro" id="IPR020622">
    <property type="entry name" value="Ala_racemase_pyridoxalP-BS"/>
</dbReference>
<dbReference type="GO" id="GO:0005829">
    <property type="term" value="C:cytosol"/>
    <property type="evidence" value="ECO:0007669"/>
    <property type="project" value="TreeGrafter"/>
</dbReference>
<comment type="function">
    <text evidence="5">Catalyzes the interconversion of L-alanine and D-alanine. May also act on other amino acids.</text>
</comment>
<dbReference type="HAMAP" id="MF_01201">
    <property type="entry name" value="Ala_racemase"/>
    <property type="match status" value="1"/>
</dbReference>
<evidence type="ECO:0000313" key="9">
    <source>
        <dbReference type="EMBL" id="TDT63700.1"/>
    </source>
</evidence>
<dbReference type="EMBL" id="SOAZ01000001">
    <property type="protein sequence ID" value="TDT63700.1"/>
    <property type="molecule type" value="Genomic_DNA"/>
</dbReference>
<dbReference type="GO" id="GO:0008784">
    <property type="term" value="F:alanine racemase activity"/>
    <property type="evidence" value="ECO:0007669"/>
    <property type="project" value="UniProtKB-UniRule"/>
</dbReference>
<dbReference type="SMART" id="SM01005">
    <property type="entry name" value="Ala_racemase_C"/>
    <property type="match status" value="1"/>
</dbReference>
<feature type="modified residue" description="N6-(pyridoxal phosphate)lysine" evidence="5 6">
    <location>
        <position position="38"/>
    </location>
</feature>
<dbReference type="GO" id="GO:0009252">
    <property type="term" value="P:peptidoglycan biosynthetic process"/>
    <property type="evidence" value="ECO:0007669"/>
    <property type="project" value="TreeGrafter"/>
</dbReference>
<dbReference type="PANTHER" id="PTHR30511:SF0">
    <property type="entry name" value="ALANINE RACEMASE, CATABOLIC-RELATED"/>
    <property type="match status" value="1"/>
</dbReference>
<evidence type="ECO:0000256" key="2">
    <source>
        <dbReference type="ARBA" id="ARBA00001933"/>
    </source>
</evidence>
<dbReference type="FunFam" id="2.40.37.10:FF:000006">
    <property type="entry name" value="Alanine racemase"/>
    <property type="match status" value="1"/>
</dbReference>
<comment type="cofactor">
    <cofactor evidence="2 5 6">
        <name>pyridoxal 5'-phosphate</name>
        <dbReference type="ChEBI" id="CHEBI:597326"/>
    </cofactor>
</comment>
<comment type="similarity">
    <text evidence="5">Belongs to the alanine racemase family.</text>
</comment>
<reference evidence="9 10" key="1">
    <citation type="submission" date="2019-03" db="EMBL/GenBank/DDBJ databases">
        <title>Genomic Encyclopedia of Type Strains, Phase IV (KMG-IV): sequencing the most valuable type-strain genomes for metagenomic binning, comparative biology and taxonomic classification.</title>
        <authorList>
            <person name="Goeker M."/>
        </authorList>
    </citation>
    <scope>NUCLEOTIDE SEQUENCE [LARGE SCALE GENOMIC DNA]</scope>
    <source>
        <strain evidence="9 10">DSM 24455</strain>
    </source>
</reference>
<dbReference type="GO" id="GO:0030632">
    <property type="term" value="P:D-alanine biosynthetic process"/>
    <property type="evidence" value="ECO:0007669"/>
    <property type="project" value="UniProtKB-UniRule"/>
</dbReference>
<dbReference type="OrthoDB" id="9813814at2"/>
<comment type="catalytic activity">
    <reaction evidence="1 5">
        <text>L-alanine = D-alanine</text>
        <dbReference type="Rhea" id="RHEA:20249"/>
        <dbReference type="ChEBI" id="CHEBI:57416"/>
        <dbReference type="ChEBI" id="CHEBI:57972"/>
        <dbReference type="EC" id="5.1.1.1"/>
    </reaction>
</comment>
<dbReference type="CDD" id="cd00430">
    <property type="entry name" value="PLPDE_III_AR"/>
    <property type="match status" value="1"/>
</dbReference>
<proteinExistence type="inferred from homology"/>
<dbReference type="SUPFAM" id="SSF51419">
    <property type="entry name" value="PLP-binding barrel"/>
    <property type="match status" value="1"/>
</dbReference>
<dbReference type="EC" id="5.1.1.1" evidence="5"/>
<organism evidence="9 10">
    <name type="scientific">Fonticella tunisiensis</name>
    <dbReference type="NCBI Taxonomy" id="1096341"/>
    <lineage>
        <taxon>Bacteria</taxon>
        <taxon>Bacillati</taxon>
        <taxon>Bacillota</taxon>
        <taxon>Clostridia</taxon>
        <taxon>Eubacteriales</taxon>
        <taxon>Clostridiaceae</taxon>
        <taxon>Fonticella</taxon>
    </lineage>
</organism>
<comment type="caution">
    <text evidence="9">The sequence shown here is derived from an EMBL/GenBank/DDBJ whole genome shotgun (WGS) entry which is preliminary data.</text>
</comment>
<dbReference type="AlphaFoldDB" id="A0A4R7KXF9"/>
<comment type="pathway">
    <text evidence="5">Amino-acid biosynthesis; D-alanine biosynthesis; D-alanine from L-alanine: step 1/1.</text>
</comment>
<dbReference type="Pfam" id="PF00842">
    <property type="entry name" value="Ala_racemase_C"/>
    <property type="match status" value="1"/>
</dbReference>